<name>A0A183BU34_GLOPA</name>
<proteinExistence type="predicted"/>
<reference evidence="2" key="1">
    <citation type="submission" date="2014-05" db="EMBL/GenBank/DDBJ databases">
        <title>The genome and life-stage specific transcriptomes of Globodera pallida elucidate key aspects of plant parasitism by a cyst nematode.</title>
        <authorList>
            <person name="Cotton J.A."/>
            <person name="Lilley C.J."/>
            <person name="Jones L.M."/>
            <person name="Kikuchi T."/>
            <person name="Reid A.J."/>
            <person name="Thorpe P."/>
            <person name="Tsai I.J."/>
            <person name="Beasley H."/>
            <person name="Blok V."/>
            <person name="Cock P.J.A."/>
            <person name="Van den Akker S.E."/>
            <person name="Holroyd N."/>
            <person name="Hunt M."/>
            <person name="Mantelin S."/>
            <person name="Naghra H."/>
            <person name="Pain A."/>
            <person name="Palomares-Rius J.E."/>
            <person name="Zarowiecki M."/>
            <person name="Berriman M."/>
            <person name="Jones J.T."/>
            <person name="Urwin P.E."/>
        </authorList>
    </citation>
    <scope>NUCLEOTIDE SEQUENCE [LARGE SCALE GENOMIC DNA]</scope>
    <source>
        <strain evidence="2">Lindley</strain>
    </source>
</reference>
<keyword evidence="2" id="KW-1185">Reference proteome</keyword>
<feature type="region of interest" description="Disordered" evidence="1">
    <location>
        <begin position="1"/>
        <end position="26"/>
    </location>
</feature>
<evidence type="ECO:0000313" key="2">
    <source>
        <dbReference type="Proteomes" id="UP000050741"/>
    </source>
</evidence>
<evidence type="ECO:0000313" key="3">
    <source>
        <dbReference type="WBParaSite" id="GPLIN_000412000"/>
    </source>
</evidence>
<reference evidence="3" key="2">
    <citation type="submission" date="2016-06" db="UniProtKB">
        <authorList>
            <consortium name="WormBaseParasite"/>
        </authorList>
    </citation>
    <scope>IDENTIFICATION</scope>
</reference>
<accession>A0A183BU34</accession>
<organism evidence="2 3">
    <name type="scientific">Globodera pallida</name>
    <name type="common">Potato cyst nematode worm</name>
    <name type="synonym">Heterodera pallida</name>
    <dbReference type="NCBI Taxonomy" id="36090"/>
    <lineage>
        <taxon>Eukaryota</taxon>
        <taxon>Metazoa</taxon>
        <taxon>Ecdysozoa</taxon>
        <taxon>Nematoda</taxon>
        <taxon>Chromadorea</taxon>
        <taxon>Rhabditida</taxon>
        <taxon>Tylenchina</taxon>
        <taxon>Tylenchomorpha</taxon>
        <taxon>Tylenchoidea</taxon>
        <taxon>Heteroderidae</taxon>
        <taxon>Heteroderinae</taxon>
        <taxon>Globodera</taxon>
    </lineage>
</organism>
<feature type="compositionally biased region" description="Basic residues" evidence="1">
    <location>
        <begin position="1"/>
        <end position="10"/>
    </location>
</feature>
<evidence type="ECO:0000256" key="1">
    <source>
        <dbReference type="SAM" id="MobiDB-lite"/>
    </source>
</evidence>
<dbReference type="AlphaFoldDB" id="A0A183BU34"/>
<protein>
    <submittedName>
        <fullName evidence="3">Septum formation initiator</fullName>
    </submittedName>
</protein>
<dbReference type="Proteomes" id="UP000050741">
    <property type="component" value="Unassembled WGS sequence"/>
</dbReference>
<feature type="compositionally biased region" description="Basic and acidic residues" evidence="1">
    <location>
        <begin position="11"/>
        <end position="26"/>
    </location>
</feature>
<sequence length="77" mass="9213">MTNLFKKFKKSRVDDQQPLVEKQKDDQVSLSDVEARLITTDQRQKELDAAEKQIQKQIEQERRDYYIVYNLQRAGLL</sequence>
<dbReference type="WBParaSite" id="GPLIN_000412000">
    <property type="protein sequence ID" value="GPLIN_000412000"/>
    <property type="gene ID" value="GPLIN_000412000"/>
</dbReference>